<evidence type="ECO:0000256" key="4">
    <source>
        <dbReference type="ARBA" id="ARBA00022679"/>
    </source>
</evidence>
<evidence type="ECO:0000256" key="11">
    <source>
        <dbReference type="ARBA" id="ARBA00023193"/>
    </source>
</evidence>
<dbReference type="InterPro" id="IPR011009">
    <property type="entry name" value="Kinase-like_dom_sf"/>
</dbReference>
<feature type="domain" description="Protein kinase" evidence="22">
    <location>
        <begin position="170"/>
        <end position="609"/>
    </location>
</feature>
<dbReference type="OrthoDB" id="1405469at2759"/>
<dbReference type="AlphaFoldDB" id="A0A6P8IEK7"/>
<evidence type="ECO:0000313" key="23">
    <source>
        <dbReference type="Proteomes" id="UP000515163"/>
    </source>
</evidence>
<dbReference type="Pfam" id="PF22949">
    <property type="entry name" value="HRI2_3H"/>
    <property type="match status" value="1"/>
</dbReference>
<dbReference type="InterPro" id="IPR054521">
    <property type="entry name" value="HRI2_3H"/>
</dbReference>
<evidence type="ECO:0000256" key="1">
    <source>
        <dbReference type="ARBA" id="ARBA00012513"/>
    </source>
</evidence>
<keyword evidence="9" id="KW-0832">Ubl conjugation</keyword>
<dbReference type="KEGG" id="aten:116300598"/>
<evidence type="ECO:0000256" key="17">
    <source>
        <dbReference type="ARBA" id="ARBA00048659"/>
    </source>
</evidence>
<evidence type="ECO:0000256" key="13">
    <source>
        <dbReference type="ARBA" id="ARBA00040433"/>
    </source>
</evidence>
<evidence type="ECO:0000256" key="16">
    <source>
        <dbReference type="ARBA" id="ARBA00046654"/>
    </source>
</evidence>
<feature type="region of interest" description="Disordered" evidence="21">
    <location>
        <begin position="329"/>
        <end position="375"/>
    </location>
</feature>
<dbReference type="InParanoid" id="A0A6P8IEK7"/>
<name>A0A6P8IEK7_ACTTE</name>
<keyword evidence="6 19" id="KW-0547">Nucleotide-binding</keyword>
<evidence type="ECO:0000256" key="19">
    <source>
        <dbReference type="PROSITE-ProRule" id="PRU10141"/>
    </source>
</evidence>
<dbReference type="RefSeq" id="XP_031565352.1">
    <property type="nucleotide sequence ID" value="XM_031709492.1"/>
</dbReference>
<dbReference type="GeneID" id="116300598"/>
<dbReference type="PROSITE" id="PS00107">
    <property type="entry name" value="PROTEIN_KINASE_ATP"/>
    <property type="match status" value="1"/>
</dbReference>
<dbReference type="Gene3D" id="1.10.510.10">
    <property type="entry name" value="Transferase(Phosphotransferase) domain 1"/>
    <property type="match status" value="1"/>
</dbReference>
<evidence type="ECO:0000256" key="3">
    <source>
        <dbReference type="ARBA" id="ARBA00022553"/>
    </source>
</evidence>
<keyword evidence="7" id="KW-0418">Kinase</keyword>
<comment type="subunit">
    <text evidence="16">Synthesized in an inactive form that binds to the N-terminal domain of CDC37. Has to be associated with a multiprotein complex containing Hsp90, CDC37 and PPP5C for maturation and activation by autophosphorylation. The phosphatase PPP5C modulates this activation. Homodimer; homodimerizes in presence of heme, forming a disulfide-linked inactive homodimer. Interacts with DELE1; binds both to full-length DELE1 and processed form of DELE1 (S-DELE1) in response to stress, leading to activate its protein kinase activity and trigger the integrated stress response (ISR).</text>
</comment>
<comment type="catalytic activity">
    <reaction evidence="17">
        <text>L-threonyl-[protein] + ATP = O-phospho-L-threonyl-[protein] + ADP + H(+)</text>
        <dbReference type="Rhea" id="RHEA:46608"/>
        <dbReference type="Rhea" id="RHEA-COMP:11060"/>
        <dbReference type="Rhea" id="RHEA-COMP:11605"/>
        <dbReference type="ChEBI" id="CHEBI:15378"/>
        <dbReference type="ChEBI" id="CHEBI:30013"/>
        <dbReference type="ChEBI" id="CHEBI:30616"/>
        <dbReference type="ChEBI" id="CHEBI:61977"/>
        <dbReference type="ChEBI" id="CHEBI:456216"/>
        <dbReference type="EC" id="2.7.11.1"/>
    </reaction>
    <physiologicalReaction direction="left-to-right" evidence="17">
        <dbReference type="Rhea" id="RHEA:46609"/>
    </physiologicalReaction>
</comment>
<dbReference type="GO" id="GO:0004694">
    <property type="term" value="F:eukaryotic translation initiation factor 2alpha kinase activity"/>
    <property type="evidence" value="ECO:0007669"/>
    <property type="project" value="TreeGrafter"/>
</dbReference>
<dbReference type="Gene3D" id="3.30.200.20">
    <property type="entry name" value="Phosphorylase Kinase, domain 1"/>
    <property type="match status" value="1"/>
</dbReference>
<feature type="binding site" evidence="19">
    <location>
        <position position="204"/>
    </location>
    <ligand>
        <name>ATP</name>
        <dbReference type="ChEBI" id="CHEBI:30616"/>
    </ligand>
</feature>
<evidence type="ECO:0000256" key="12">
    <source>
        <dbReference type="ARBA" id="ARBA00037982"/>
    </source>
</evidence>
<dbReference type="Proteomes" id="UP000515163">
    <property type="component" value="Unplaced"/>
</dbReference>
<protein>
    <recommendedName>
        <fullName evidence="13">Eukaryotic translation initiation factor 2-alpha kinase 1</fullName>
        <ecNumber evidence="1">2.7.11.1</ecNumber>
    </recommendedName>
    <alternativeName>
        <fullName evidence="15">Heme-regulated eukaryotic initiation factor eIF-2-alpha kinase</fullName>
    </alternativeName>
    <alternativeName>
        <fullName evidence="14">Hemin-sensitive initiation factor 2-alpha kinase</fullName>
    </alternativeName>
</protein>
<evidence type="ECO:0000256" key="5">
    <source>
        <dbReference type="ARBA" id="ARBA00022737"/>
    </source>
</evidence>
<evidence type="ECO:0000256" key="7">
    <source>
        <dbReference type="ARBA" id="ARBA00022777"/>
    </source>
</evidence>
<dbReference type="FunCoup" id="A0A6P8IEK7">
    <property type="interactions" value="1575"/>
</dbReference>
<dbReference type="InterPro" id="IPR050339">
    <property type="entry name" value="CC_SR_Kinase"/>
</dbReference>
<dbReference type="PROSITE" id="PS50011">
    <property type="entry name" value="PROTEIN_KINASE_DOM"/>
    <property type="match status" value="1"/>
</dbReference>
<comment type="similarity">
    <text evidence="12">Belongs to the protein kinase superfamily. Ser/Thr protein kinase family. GCN2 subfamily.</text>
</comment>
<keyword evidence="8 19" id="KW-0067">ATP-binding</keyword>
<keyword evidence="3" id="KW-0597">Phosphoprotein</keyword>
<evidence type="ECO:0000256" key="15">
    <source>
        <dbReference type="ARBA" id="ARBA00042914"/>
    </source>
</evidence>
<dbReference type="CDD" id="cd13996">
    <property type="entry name" value="STKc_EIF2AK"/>
    <property type="match status" value="1"/>
</dbReference>
<evidence type="ECO:0000259" key="22">
    <source>
        <dbReference type="PROSITE" id="PS50011"/>
    </source>
</evidence>
<evidence type="ECO:0000256" key="10">
    <source>
        <dbReference type="ARBA" id="ARBA00023157"/>
    </source>
</evidence>
<evidence type="ECO:0000256" key="20">
    <source>
        <dbReference type="SAM" id="Coils"/>
    </source>
</evidence>
<accession>A0A6P8IEK7</accession>
<dbReference type="GO" id="GO:0005737">
    <property type="term" value="C:cytoplasm"/>
    <property type="evidence" value="ECO:0007669"/>
    <property type="project" value="TreeGrafter"/>
</dbReference>
<dbReference type="GO" id="GO:0017148">
    <property type="term" value="P:negative regulation of translation"/>
    <property type="evidence" value="ECO:0007669"/>
    <property type="project" value="UniProtKB-KW"/>
</dbReference>
<keyword evidence="20" id="KW-0175">Coiled coil</keyword>
<keyword evidence="2" id="KW-0723">Serine/threonine-protein kinase</keyword>
<sequence length="687" mass="77124">MAFSTRNHGSKWTHSKIELPRKPPRLTEFDDNDLDDTVTANDINSSVLALEGRVPNYLLLVSLLEHLCSLYERNPEKSRKIFNVVCEQLARMKVMPEFSFLEEFGVIRSKYKNAFSDLMQAAAKSVNTEAPLSWPQNFRKSSIQYPNNPLPWSVRQEQWHTGRSRYGEEFIEIGRLGKGGFGSVVKVGNKLDGREYAIKKIALKEGDPDLCLKILREVKVLAKLNHVNVVGYHSAWLEYVTTQCNKAAMPRVSTHPVSLSELEEVSSRNGVYRINESSSQSNSIVFEHSSIDASSGGIVFAAEEKDDSLATKKQNLIPERNGMRKIHSSAQLKNSASTSRGACAPYPNGQAEMRRSASSSSLGSMLLNDRSESPSLGPKQASFGMMLFIQMQLCSTTLRDWLLNRNRKQAPKGGKIEPNASMAIFRQILDGVSYIHSQSLMHRDLKPRNIFLHALTKREGDTTPPLQVKIGDFGLARKDAVAYPETSSSLTTLIEPLTPLCPNFASPLASDAHTAGVGTCTYASPEQLRNSSYDNKADIYSLGIILFELFWPFTTEMERVTCIKELRQGNLPGDFKATWPKQSELILKMVAADCSKRPSAESILKLEFVKDKSEVCKQLGEKIEMQTKEIEELKSVLLVKDMELETQVAEKEQLQRELAERDELINRFLASRRMCTTCVKDIHMDLD</sequence>
<proteinExistence type="inferred from homology"/>
<evidence type="ECO:0000256" key="14">
    <source>
        <dbReference type="ARBA" id="ARBA00042456"/>
    </source>
</evidence>
<gene>
    <name evidence="24" type="primary">LOC116300598</name>
</gene>
<keyword evidence="11" id="KW-0652">Protein synthesis inhibitor</keyword>
<dbReference type="GO" id="GO:0005634">
    <property type="term" value="C:nucleus"/>
    <property type="evidence" value="ECO:0007669"/>
    <property type="project" value="TreeGrafter"/>
</dbReference>
<evidence type="ECO:0000256" key="8">
    <source>
        <dbReference type="ARBA" id="ARBA00022840"/>
    </source>
</evidence>
<keyword evidence="5" id="KW-0677">Repeat</keyword>
<dbReference type="FunFam" id="1.10.510.10:FF:001167">
    <property type="entry name" value="Uncharacterized protein"/>
    <property type="match status" value="1"/>
</dbReference>
<evidence type="ECO:0000256" key="6">
    <source>
        <dbReference type="ARBA" id="ARBA00022741"/>
    </source>
</evidence>
<evidence type="ECO:0000313" key="24">
    <source>
        <dbReference type="RefSeq" id="XP_031565352.1"/>
    </source>
</evidence>
<evidence type="ECO:0000256" key="2">
    <source>
        <dbReference type="ARBA" id="ARBA00022527"/>
    </source>
</evidence>
<evidence type="ECO:0000256" key="21">
    <source>
        <dbReference type="SAM" id="MobiDB-lite"/>
    </source>
</evidence>
<dbReference type="SUPFAM" id="SSF56112">
    <property type="entry name" value="Protein kinase-like (PK-like)"/>
    <property type="match status" value="1"/>
</dbReference>
<dbReference type="Pfam" id="PF00069">
    <property type="entry name" value="Pkinase"/>
    <property type="match status" value="2"/>
</dbReference>
<dbReference type="SMART" id="SM00220">
    <property type="entry name" value="S_TKc"/>
    <property type="match status" value="1"/>
</dbReference>
<dbReference type="InterPro" id="IPR008271">
    <property type="entry name" value="Ser/Thr_kinase_AS"/>
</dbReference>
<organism evidence="23 24">
    <name type="scientific">Actinia tenebrosa</name>
    <name type="common">Australian red waratah sea anemone</name>
    <dbReference type="NCBI Taxonomy" id="6105"/>
    <lineage>
        <taxon>Eukaryota</taxon>
        <taxon>Metazoa</taxon>
        <taxon>Cnidaria</taxon>
        <taxon>Anthozoa</taxon>
        <taxon>Hexacorallia</taxon>
        <taxon>Actiniaria</taxon>
        <taxon>Actiniidae</taxon>
        <taxon>Actinia</taxon>
    </lineage>
</organism>
<feature type="compositionally biased region" description="Polar residues" evidence="21">
    <location>
        <begin position="329"/>
        <end position="340"/>
    </location>
</feature>
<reference evidence="24" key="1">
    <citation type="submission" date="2025-08" db="UniProtKB">
        <authorList>
            <consortium name="RefSeq"/>
        </authorList>
    </citation>
    <scope>IDENTIFICATION</scope>
    <source>
        <tissue evidence="24">Tentacle</tissue>
    </source>
</reference>
<dbReference type="GO" id="GO:0005524">
    <property type="term" value="F:ATP binding"/>
    <property type="evidence" value="ECO:0007669"/>
    <property type="project" value="UniProtKB-UniRule"/>
</dbReference>
<keyword evidence="10" id="KW-1015">Disulfide bond</keyword>
<comment type="catalytic activity">
    <reaction evidence="18">
        <text>L-seryl-[protein] + ATP = O-phospho-L-seryl-[protein] + ADP + H(+)</text>
        <dbReference type="Rhea" id="RHEA:17989"/>
        <dbReference type="Rhea" id="RHEA-COMP:9863"/>
        <dbReference type="Rhea" id="RHEA-COMP:11604"/>
        <dbReference type="ChEBI" id="CHEBI:15378"/>
        <dbReference type="ChEBI" id="CHEBI:29999"/>
        <dbReference type="ChEBI" id="CHEBI:30616"/>
        <dbReference type="ChEBI" id="CHEBI:83421"/>
        <dbReference type="ChEBI" id="CHEBI:456216"/>
        <dbReference type="EC" id="2.7.11.1"/>
    </reaction>
    <physiologicalReaction direction="left-to-right" evidence="18">
        <dbReference type="Rhea" id="RHEA:17990"/>
    </physiologicalReaction>
</comment>
<keyword evidence="4" id="KW-0808">Transferase</keyword>
<dbReference type="InterPro" id="IPR017441">
    <property type="entry name" value="Protein_kinase_ATP_BS"/>
</dbReference>
<dbReference type="PANTHER" id="PTHR11042">
    <property type="entry name" value="EUKARYOTIC TRANSLATION INITIATION FACTOR 2-ALPHA KINASE EIF2-ALPHA KINASE -RELATED"/>
    <property type="match status" value="1"/>
</dbReference>
<evidence type="ECO:0000256" key="9">
    <source>
        <dbReference type="ARBA" id="ARBA00022843"/>
    </source>
</evidence>
<dbReference type="EC" id="2.7.11.1" evidence="1"/>
<evidence type="ECO:0000256" key="18">
    <source>
        <dbReference type="ARBA" id="ARBA00048977"/>
    </source>
</evidence>
<feature type="compositionally biased region" description="Low complexity" evidence="21">
    <location>
        <begin position="356"/>
        <end position="367"/>
    </location>
</feature>
<feature type="coiled-coil region" evidence="20">
    <location>
        <begin position="616"/>
        <end position="664"/>
    </location>
</feature>
<dbReference type="InterPro" id="IPR000719">
    <property type="entry name" value="Prot_kinase_dom"/>
</dbReference>
<keyword evidence="23" id="KW-1185">Reference proteome</keyword>
<dbReference type="PROSITE" id="PS00108">
    <property type="entry name" value="PROTEIN_KINASE_ST"/>
    <property type="match status" value="1"/>
</dbReference>
<dbReference type="PANTHER" id="PTHR11042:SF160">
    <property type="entry name" value="EUKARYOTIC TRANSLATION INITIATION FACTOR 2-ALPHA KINASE 1"/>
    <property type="match status" value="1"/>
</dbReference>